<feature type="region of interest" description="Disordered" evidence="9">
    <location>
        <begin position="701"/>
        <end position="752"/>
    </location>
</feature>
<dbReference type="Proteomes" id="UP000310421">
    <property type="component" value="Unassembled WGS sequence"/>
</dbReference>
<dbReference type="SUPFAM" id="SSF57701">
    <property type="entry name" value="Zn2/Cys6 DNA-binding domain"/>
    <property type="match status" value="1"/>
</dbReference>
<feature type="compositionally biased region" description="Low complexity" evidence="9">
    <location>
        <begin position="140"/>
        <end position="156"/>
    </location>
</feature>
<evidence type="ECO:0000313" key="11">
    <source>
        <dbReference type="EMBL" id="THW65476.1"/>
    </source>
</evidence>
<dbReference type="InterPro" id="IPR001138">
    <property type="entry name" value="Zn2Cys6_DnaBD"/>
</dbReference>
<dbReference type="AlphaFoldDB" id="A0A4S8ZHT5"/>
<evidence type="ECO:0000313" key="12">
    <source>
        <dbReference type="Proteomes" id="UP000310421"/>
    </source>
</evidence>
<dbReference type="GO" id="GO:0005634">
    <property type="term" value="C:nucleus"/>
    <property type="evidence" value="ECO:0007669"/>
    <property type="project" value="UniProtKB-SubCell"/>
</dbReference>
<dbReference type="InterPro" id="IPR036864">
    <property type="entry name" value="Zn2-C6_fun-type_DNA-bd_sf"/>
</dbReference>
<evidence type="ECO:0000256" key="1">
    <source>
        <dbReference type="ARBA" id="ARBA00004123"/>
    </source>
</evidence>
<dbReference type="GO" id="GO:0008270">
    <property type="term" value="F:zinc ion binding"/>
    <property type="evidence" value="ECO:0007669"/>
    <property type="project" value="InterPro"/>
</dbReference>
<evidence type="ECO:0000259" key="10">
    <source>
        <dbReference type="PROSITE" id="PS50048"/>
    </source>
</evidence>
<name>A0A4S8ZHT5_AURPU</name>
<comment type="subcellular location">
    <subcellularLocation>
        <location evidence="1">Nucleus</location>
    </subcellularLocation>
</comment>
<dbReference type="PANTHER" id="PTHR46910:SF12">
    <property type="entry name" value="REGULATORY PROTEIN CAT8"/>
    <property type="match status" value="1"/>
</dbReference>
<dbReference type="CDD" id="cd00067">
    <property type="entry name" value="GAL4"/>
    <property type="match status" value="1"/>
</dbReference>
<feature type="coiled-coil region" evidence="8">
    <location>
        <begin position="94"/>
        <end position="128"/>
    </location>
</feature>
<gene>
    <name evidence="11" type="ORF">D6D20_02143</name>
</gene>
<accession>A0A4S8ZHT5</accession>
<keyword evidence="7" id="KW-0539">Nucleus</keyword>
<dbReference type="InterPro" id="IPR050987">
    <property type="entry name" value="AtrR-like"/>
</dbReference>
<dbReference type="FunFam" id="4.10.240.10:FF:000007">
    <property type="entry name" value="C6 transcription factor FacB"/>
    <property type="match status" value="1"/>
</dbReference>
<dbReference type="PROSITE" id="PS50048">
    <property type="entry name" value="ZN2_CY6_FUNGAL_2"/>
    <property type="match status" value="1"/>
</dbReference>
<sequence>MSELGLRFESRAGPVPIDHEALFLRHSRSPHFYLYVIKVGSSAQARIAQACDRCRSKKIRCDGIRPSCSQCTSVGFECKTSDKLSRRAFPRGYTESLEERVRSLEAEVRELKELLDEKDEKIDMLSKLHSASAQSGFQNSTRRTSTSPSAASPNTNSEDVFQVQQTLQLDGNGTNAHFAGTSSGNAFYDSFSKRVQELGRPSPAVNVQNLLPGSTHIAPRDPLSDPIVWKAPARLESDQLIGIFFQEWAPLFPILHRPSFLELYQSYMSAPEKIIDNCSHAQLNLVFGIAALSSGSRDSSELQSYESQWQAAIDAILTDHSMPTLQCLVLAQLYCMQRGDYDRLLTYKALAVTLSSRLGLHQSQKRFALGASTSEMRKKVFWSLYTVDCFSAVTLGLPKQLKDEDVHCEEPRDADEEYVDETGFKAPCPGEYTRVSSALALFRAARILSRVLEEIYPARSSYDLSLQQLSALSEELDAWHNALAPHLRLPFANDKPTTGTVSSRSPLLSLTYHFIRALIHRPAVCASLGPKASSSLLAVAGSSKHTIQIIELLSERGLSFSFCINKDELLVLSGLGLLFQSLGLGETSKLVKDNQKMISTVVNILTQTKAPSALEFQKLTPSAPVVSAQPAAKQHHPSLSRHNSDGAIHPVDFSNHGLPLSSERNRFKAAAQRLMAKTPFDRNDQRRATFPNISLHHNAIQTQSQPNIPQVATSEPAYSPANPSPAPLPASARPSAPPNLRPVRSFPQQHPNLDYLSFSNVPTRAHSPDGHTSIKQEPSDWERLLGSLDNGQTNIFDNIYGGPPVEFMDDHHRQNIKHMVPMASSLPNPAPQWNQSPPDVWAVTNSDINAMGCSMAGSVAHPESVFSIGTDDGTATGDELFGNDWGSGSSTNGSEAYAGIVMPQLTPDEHSMLTNMWENTAVLQAS</sequence>
<feature type="compositionally biased region" description="Polar residues" evidence="9">
    <location>
        <begin position="701"/>
        <end position="713"/>
    </location>
</feature>
<keyword evidence="6" id="KW-0804">Transcription</keyword>
<evidence type="ECO:0000256" key="3">
    <source>
        <dbReference type="ARBA" id="ARBA00022833"/>
    </source>
</evidence>
<dbReference type="EMBL" id="QZAN01000013">
    <property type="protein sequence ID" value="THW65476.1"/>
    <property type="molecule type" value="Genomic_DNA"/>
</dbReference>
<evidence type="ECO:0000256" key="4">
    <source>
        <dbReference type="ARBA" id="ARBA00023015"/>
    </source>
</evidence>
<dbReference type="Pfam" id="PF04082">
    <property type="entry name" value="Fungal_trans"/>
    <property type="match status" value="1"/>
</dbReference>
<proteinExistence type="predicted"/>
<evidence type="ECO:0000256" key="5">
    <source>
        <dbReference type="ARBA" id="ARBA00023125"/>
    </source>
</evidence>
<dbReference type="InterPro" id="IPR007219">
    <property type="entry name" value="XnlR_reg_dom"/>
</dbReference>
<dbReference type="SMART" id="SM00066">
    <property type="entry name" value="GAL4"/>
    <property type="match status" value="1"/>
</dbReference>
<protein>
    <recommendedName>
        <fullName evidence="10">Zn(2)-C6 fungal-type domain-containing protein</fullName>
    </recommendedName>
</protein>
<organism evidence="11 12">
    <name type="scientific">Aureobasidium pullulans</name>
    <name type="common">Black yeast</name>
    <name type="synonym">Pullularia pullulans</name>
    <dbReference type="NCBI Taxonomy" id="5580"/>
    <lineage>
        <taxon>Eukaryota</taxon>
        <taxon>Fungi</taxon>
        <taxon>Dikarya</taxon>
        <taxon>Ascomycota</taxon>
        <taxon>Pezizomycotina</taxon>
        <taxon>Dothideomycetes</taxon>
        <taxon>Dothideomycetidae</taxon>
        <taxon>Dothideales</taxon>
        <taxon>Saccotheciaceae</taxon>
        <taxon>Aureobasidium</taxon>
    </lineage>
</organism>
<dbReference type="GO" id="GO:0003677">
    <property type="term" value="F:DNA binding"/>
    <property type="evidence" value="ECO:0007669"/>
    <property type="project" value="UniProtKB-KW"/>
</dbReference>
<dbReference type="Gene3D" id="4.10.240.10">
    <property type="entry name" value="Zn(2)-C6 fungal-type DNA-binding domain"/>
    <property type="match status" value="1"/>
</dbReference>
<keyword evidence="3" id="KW-0862">Zinc</keyword>
<evidence type="ECO:0000256" key="9">
    <source>
        <dbReference type="SAM" id="MobiDB-lite"/>
    </source>
</evidence>
<dbReference type="PANTHER" id="PTHR46910">
    <property type="entry name" value="TRANSCRIPTION FACTOR PDR1"/>
    <property type="match status" value="1"/>
</dbReference>
<evidence type="ECO:0000256" key="6">
    <source>
        <dbReference type="ARBA" id="ARBA00023163"/>
    </source>
</evidence>
<evidence type="ECO:0000256" key="7">
    <source>
        <dbReference type="ARBA" id="ARBA00023242"/>
    </source>
</evidence>
<evidence type="ECO:0000256" key="8">
    <source>
        <dbReference type="SAM" id="Coils"/>
    </source>
</evidence>
<dbReference type="SMART" id="SM00906">
    <property type="entry name" value="Fungal_trans"/>
    <property type="match status" value="1"/>
</dbReference>
<dbReference type="GO" id="GO:0000981">
    <property type="term" value="F:DNA-binding transcription factor activity, RNA polymerase II-specific"/>
    <property type="evidence" value="ECO:0007669"/>
    <property type="project" value="InterPro"/>
</dbReference>
<dbReference type="GO" id="GO:0006351">
    <property type="term" value="P:DNA-templated transcription"/>
    <property type="evidence" value="ECO:0007669"/>
    <property type="project" value="InterPro"/>
</dbReference>
<keyword evidence="4" id="KW-0805">Transcription regulation</keyword>
<keyword evidence="8" id="KW-0175">Coiled coil</keyword>
<dbReference type="CDD" id="cd12148">
    <property type="entry name" value="fungal_TF_MHR"/>
    <property type="match status" value="1"/>
</dbReference>
<dbReference type="Pfam" id="PF00172">
    <property type="entry name" value="Zn_clus"/>
    <property type="match status" value="1"/>
</dbReference>
<comment type="caution">
    <text evidence="11">The sequence shown here is derived from an EMBL/GenBank/DDBJ whole genome shotgun (WGS) entry which is preliminary data.</text>
</comment>
<evidence type="ECO:0000256" key="2">
    <source>
        <dbReference type="ARBA" id="ARBA00022723"/>
    </source>
</evidence>
<feature type="domain" description="Zn(2)-C6 fungal-type" evidence="10">
    <location>
        <begin position="50"/>
        <end position="80"/>
    </location>
</feature>
<dbReference type="PROSITE" id="PS00463">
    <property type="entry name" value="ZN2_CY6_FUNGAL_1"/>
    <property type="match status" value="1"/>
</dbReference>
<dbReference type="CDD" id="cd15485">
    <property type="entry name" value="ZIP_Cat8"/>
    <property type="match status" value="1"/>
</dbReference>
<keyword evidence="5" id="KW-0238">DNA-binding</keyword>
<reference evidence="11 12" key="1">
    <citation type="submission" date="2018-10" db="EMBL/GenBank/DDBJ databases">
        <title>Fifty Aureobasidium pullulans genomes reveal a recombining polyextremotolerant generalist.</title>
        <authorList>
            <person name="Gostincar C."/>
            <person name="Turk M."/>
            <person name="Zajc J."/>
            <person name="Gunde-Cimerman N."/>
        </authorList>
    </citation>
    <scope>NUCLEOTIDE SEQUENCE [LARGE SCALE GENOMIC DNA]</scope>
    <source>
        <strain evidence="11 12">EXF-10751</strain>
    </source>
</reference>
<keyword evidence="2" id="KW-0479">Metal-binding</keyword>
<feature type="region of interest" description="Disordered" evidence="9">
    <location>
        <begin position="133"/>
        <end position="156"/>
    </location>
</feature>